<organism evidence="1 2">
    <name type="scientific">Paenibacillus alginolyticus</name>
    <dbReference type="NCBI Taxonomy" id="59839"/>
    <lineage>
        <taxon>Bacteria</taxon>
        <taxon>Bacillati</taxon>
        <taxon>Bacillota</taxon>
        <taxon>Bacilli</taxon>
        <taxon>Bacillales</taxon>
        <taxon>Paenibacillaceae</taxon>
        <taxon>Paenibacillus</taxon>
    </lineage>
</organism>
<dbReference type="Proteomes" id="UP001527099">
    <property type="component" value="Unassembled WGS sequence"/>
</dbReference>
<evidence type="ECO:0000313" key="2">
    <source>
        <dbReference type="Proteomes" id="UP001527099"/>
    </source>
</evidence>
<evidence type="ECO:0000313" key="1">
    <source>
        <dbReference type="EMBL" id="MCY9692826.1"/>
    </source>
</evidence>
<reference evidence="1 2" key="1">
    <citation type="submission" date="2022-05" db="EMBL/GenBank/DDBJ databases">
        <title>Genome Sequencing of Bee-Associated Microbes.</title>
        <authorList>
            <person name="Dunlap C."/>
        </authorList>
    </citation>
    <scope>NUCLEOTIDE SEQUENCE [LARGE SCALE GENOMIC DNA]</scope>
    <source>
        <strain evidence="1 2">NRRL B-14421</strain>
    </source>
</reference>
<dbReference type="RefSeq" id="WP_029199399.1">
    <property type="nucleotide sequence ID" value="NZ_JAMDMW010000073.1"/>
</dbReference>
<name>A0ABT4G9H0_9BACL</name>
<comment type="caution">
    <text evidence="1">The sequence shown here is derived from an EMBL/GenBank/DDBJ whole genome shotgun (WGS) entry which is preliminary data.</text>
</comment>
<sequence length="155" mass="17968">MKKEELISAAELHALLAENGEDLQEFEMDEPIGTQHLHSLQKAVVLLSQQVADLQTQLHAHFELQNKQQEQLLRQFKYQIEHKLQEQLANGIIVVQQPTDMDTDVQQQDVDKESLLTLYSSELSEPADEEPTYSRVKSYKKIRKRKKSLLEKLFG</sequence>
<protein>
    <submittedName>
        <fullName evidence="1">Uncharacterized protein</fullName>
    </submittedName>
</protein>
<proteinExistence type="predicted"/>
<gene>
    <name evidence="1" type="ORF">M5X19_07935</name>
</gene>
<dbReference type="EMBL" id="JAMDMX010000021">
    <property type="protein sequence ID" value="MCY9692826.1"/>
    <property type="molecule type" value="Genomic_DNA"/>
</dbReference>
<accession>A0ABT4G9H0</accession>
<keyword evidence="2" id="KW-1185">Reference proteome</keyword>